<feature type="compositionally biased region" description="Basic and acidic residues" evidence="5">
    <location>
        <begin position="65"/>
        <end position="77"/>
    </location>
</feature>
<evidence type="ECO:0000256" key="3">
    <source>
        <dbReference type="ARBA" id="ARBA00022833"/>
    </source>
</evidence>
<dbReference type="GO" id="GO:0003677">
    <property type="term" value="F:DNA binding"/>
    <property type="evidence" value="ECO:0007669"/>
    <property type="project" value="InterPro"/>
</dbReference>
<accession>A0AAD8M0I3</accession>
<name>A0AAD8M0I3_9APIA</name>
<evidence type="ECO:0000313" key="8">
    <source>
        <dbReference type="Proteomes" id="UP001237642"/>
    </source>
</evidence>
<feature type="region of interest" description="Disordered" evidence="5">
    <location>
        <begin position="55"/>
        <end position="101"/>
    </location>
</feature>
<proteinExistence type="predicted"/>
<keyword evidence="8" id="KW-1185">Reference proteome</keyword>
<dbReference type="PROSITE" id="PS50808">
    <property type="entry name" value="ZF_BED"/>
    <property type="match status" value="1"/>
</dbReference>
<evidence type="ECO:0000256" key="2">
    <source>
        <dbReference type="ARBA" id="ARBA00022771"/>
    </source>
</evidence>
<keyword evidence="2 4" id="KW-0863">Zinc-finger</keyword>
<dbReference type="EMBL" id="JAUIZM010000011">
    <property type="protein sequence ID" value="KAK1355234.1"/>
    <property type="molecule type" value="Genomic_DNA"/>
</dbReference>
<evidence type="ECO:0000256" key="1">
    <source>
        <dbReference type="ARBA" id="ARBA00022723"/>
    </source>
</evidence>
<organism evidence="7 8">
    <name type="scientific">Heracleum sosnowskyi</name>
    <dbReference type="NCBI Taxonomy" id="360622"/>
    <lineage>
        <taxon>Eukaryota</taxon>
        <taxon>Viridiplantae</taxon>
        <taxon>Streptophyta</taxon>
        <taxon>Embryophyta</taxon>
        <taxon>Tracheophyta</taxon>
        <taxon>Spermatophyta</taxon>
        <taxon>Magnoliopsida</taxon>
        <taxon>eudicotyledons</taxon>
        <taxon>Gunneridae</taxon>
        <taxon>Pentapetalae</taxon>
        <taxon>asterids</taxon>
        <taxon>campanulids</taxon>
        <taxon>Apiales</taxon>
        <taxon>Apiaceae</taxon>
        <taxon>Apioideae</taxon>
        <taxon>apioid superclade</taxon>
        <taxon>Tordylieae</taxon>
        <taxon>Tordyliinae</taxon>
        <taxon>Heracleum</taxon>
    </lineage>
</organism>
<reference evidence="7" key="1">
    <citation type="submission" date="2023-02" db="EMBL/GenBank/DDBJ databases">
        <title>Genome of toxic invasive species Heracleum sosnowskyi carries increased number of genes despite the absence of recent whole-genome duplications.</title>
        <authorList>
            <person name="Schelkunov M."/>
            <person name="Shtratnikova V."/>
            <person name="Makarenko M."/>
            <person name="Klepikova A."/>
            <person name="Omelchenko D."/>
            <person name="Novikova G."/>
            <person name="Obukhova E."/>
            <person name="Bogdanov V."/>
            <person name="Penin A."/>
            <person name="Logacheva M."/>
        </authorList>
    </citation>
    <scope>NUCLEOTIDE SEQUENCE</scope>
    <source>
        <strain evidence="7">Hsosn_3</strain>
        <tissue evidence="7">Leaf</tissue>
    </source>
</reference>
<evidence type="ECO:0000256" key="4">
    <source>
        <dbReference type="PROSITE-ProRule" id="PRU00027"/>
    </source>
</evidence>
<comment type="caution">
    <text evidence="7">The sequence shown here is derived from an EMBL/GenBank/DDBJ whole genome shotgun (WGS) entry which is preliminary data.</text>
</comment>
<evidence type="ECO:0000313" key="7">
    <source>
        <dbReference type="EMBL" id="KAK1355234.1"/>
    </source>
</evidence>
<reference evidence="7" key="2">
    <citation type="submission" date="2023-05" db="EMBL/GenBank/DDBJ databases">
        <authorList>
            <person name="Schelkunov M.I."/>
        </authorList>
    </citation>
    <scope>NUCLEOTIDE SEQUENCE</scope>
    <source>
        <strain evidence="7">Hsosn_3</strain>
        <tissue evidence="7">Leaf</tissue>
    </source>
</reference>
<dbReference type="AlphaFoldDB" id="A0AAD8M0I3"/>
<feature type="domain" description="BED-type" evidence="6">
    <location>
        <begin position="100"/>
        <end position="158"/>
    </location>
</feature>
<keyword evidence="1" id="KW-0479">Metal-binding</keyword>
<dbReference type="SMART" id="SM00614">
    <property type="entry name" value="ZnF_BED"/>
    <property type="match status" value="1"/>
</dbReference>
<feature type="compositionally biased region" description="Polar residues" evidence="5">
    <location>
        <begin position="85"/>
        <end position="95"/>
    </location>
</feature>
<keyword evidence="3" id="KW-0862">Zinc</keyword>
<dbReference type="Proteomes" id="UP001237642">
    <property type="component" value="Unassembled WGS sequence"/>
</dbReference>
<sequence>MRTGESECITVHGKFSKLGKSSEYLLLRFSLLFVDFVRIENAEFEQVRSLGEESLGDESLSEDAGNDKDTSESEEISRKRKGDSLETQQSNQPYQKKQRQKKARCWPHLDVVVENNQKIAICKFCKTRMKCGSTGCTTMLNRHVDKCRDAHEQTLKCRTIFYVFYGN</sequence>
<evidence type="ECO:0000256" key="5">
    <source>
        <dbReference type="SAM" id="MobiDB-lite"/>
    </source>
</evidence>
<evidence type="ECO:0000259" key="6">
    <source>
        <dbReference type="PROSITE" id="PS50808"/>
    </source>
</evidence>
<protein>
    <recommendedName>
        <fullName evidence="6">BED-type domain-containing protein</fullName>
    </recommendedName>
</protein>
<dbReference type="InterPro" id="IPR003656">
    <property type="entry name" value="Znf_BED"/>
</dbReference>
<dbReference type="GO" id="GO:0008270">
    <property type="term" value="F:zinc ion binding"/>
    <property type="evidence" value="ECO:0007669"/>
    <property type="project" value="UniProtKB-KW"/>
</dbReference>
<gene>
    <name evidence="7" type="ORF">POM88_048490</name>
</gene>